<gene>
    <name evidence="1" type="ORF">KSP39_PZI002165</name>
</gene>
<name>A0AAP0C1G2_9ASPA</name>
<comment type="caution">
    <text evidence="1">The sequence shown here is derived from an EMBL/GenBank/DDBJ whole genome shotgun (WGS) entry which is preliminary data.</text>
</comment>
<evidence type="ECO:0000313" key="2">
    <source>
        <dbReference type="Proteomes" id="UP001418222"/>
    </source>
</evidence>
<reference evidence="1 2" key="1">
    <citation type="journal article" date="2022" name="Nat. Plants">
        <title>Genomes of leafy and leafless Platanthera orchids illuminate the evolution of mycoheterotrophy.</title>
        <authorList>
            <person name="Li M.H."/>
            <person name="Liu K.W."/>
            <person name="Li Z."/>
            <person name="Lu H.C."/>
            <person name="Ye Q.L."/>
            <person name="Zhang D."/>
            <person name="Wang J.Y."/>
            <person name="Li Y.F."/>
            <person name="Zhong Z.M."/>
            <person name="Liu X."/>
            <person name="Yu X."/>
            <person name="Liu D.K."/>
            <person name="Tu X.D."/>
            <person name="Liu B."/>
            <person name="Hao Y."/>
            <person name="Liao X.Y."/>
            <person name="Jiang Y.T."/>
            <person name="Sun W.H."/>
            <person name="Chen J."/>
            <person name="Chen Y.Q."/>
            <person name="Ai Y."/>
            <person name="Zhai J.W."/>
            <person name="Wu S.S."/>
            <person name="Zhou Z."/>
            <person name="Hsiao Y.Y."/>
            <person name="Wu W.L."/>
            <person name="Chen Y.Y."/>
            <person name="Lin Y.F."/>
            <person name="Hsu J.L."/>
            <person name="Li C.Y."/>
            <person name="Wang Z.W."/>
            <person name="Zhao X."/>
            <person name="Zhong W.Y."/>
            <person name="Ma X.K."/>
            <person name="Ma L."/>
            <person name="Huang J."/>
            <person name="Chen G.Z."/>
            <person name="Huang M.Z."/>
            <person name="Huang L."/>
            <person name="Peng D.H."/>
            <person name="Luo Y.B."/>
            <person name="Zou S.Q."/>
            <person name="Chen S.P."/>
            <person name="Lan S."/>
            <person name="Tsai W.C."/>
            <person name="Van de Peer Y."/>
            <person name="Liu Z.J."/>
        </authorList>
    </citation>
    <scope>NUCLEOTIDE SEQUENCE [LARGE SCALE GENOMIC DNA]</scope>
    <source>
        <strain evidence="1">Lor287</strain>
    </source>
</reference>
<accession>A0AAP0C1G2</accession>
<keyword evidence="2" id="KW-1185">Reference proteome</keyword>
<evidence type="ECO:0000313" key="1">
    <source>
        <dbReference type="EMBL" id="KAK8954858.1"/>
    </source>
</evidence>
<dbReference type="AlphaFoldDB" id="A0AAP0C1G2"/>
<dbReference type="EMBL" id="JBBWWQ010000002">
    <property type="protein sequence ID" value="KAK8954858.1"/>
    <property type="molecule type" value="Genomic_DNA"/>
</dbReference>
<proteinExistence type="predicted"/>
<sequence length="125" mass="14250">MTRDYLWRAVWLGFDWGKALSPCSCVERRMQVIVADTRMVLGQMYFCKTILGVGCFSEDMLEEFCKGPHGHTPHNFPTHNYIHSHPLLPTFFGTESRLFMDTASHPSTFVNYPSPTSTHPLHSSA</sequence>
<dbReference type="Proteomes" id="UP001418222">
    <property type="component" value="Unassembled WGS sequence"/>
</dbReference>
<protein>
    <submittedName>
        <fullName evidence="1">Uncharacterized protein</fullName>
    </submittedName>
</protein>
<organism evidence="1 2">
    <name type="scientific">Platanthera zijinensis</name>
    <dbReference type="NCBI Taxonomy" id="2320716"/>
    <lineage>
        <taxon>Eukaryota</taxon>
        <taxon>Viridiplantae</taxon>
        <taxon>Streptophyta</taxon>
        <taxon>Embryophyta</taxon>
        <taxon>Tracheophyta</taxon>
        <taxon>Spermatophyta</taxon>
        <taxon>Magnoliopsida</taxon>
        <taxon>Liliopsida</taxon>
        <taxon>Asparagales</taxon>
        <taxon>Orchidaceae</taxon>
        <taxon>Orchidoideae</taxon>
        <taxon>Orchideae</taxon>
        <taxon>Orchidinae</taxon>
        <taxon>Platanthera</taxon>
    </lineage>
</organism>